<comment type="caution">
    <text evidence="1">The sequence shown here is derived from an EMBL/GenBank/DDBJ whole genome shotgun (WGS) entry which is preliminary data.</text>
</comment>
<sequence length="165" mass="18036">MVFYTFCSSKTIKPNEIVELQGKFVVAPTPVLVPEEEGTGEFNMKNIEKTVVSAPIAATIDNSQITRPAQANLDPAFLTSEPTRVIQVARVRTNSEVTTELIVPTPVVNTKSMFQTTLPVPPLELILPVGTDWIGELRDGGQTVDVKATIAPFLLFPSTGYFRKC</sequence>
<evidence type="ECO:0000313" key="2">
    <source>
        <dbReference type="Proteomes" id="UP000663880"/>
    </source>
</evidence>
<dbReference type="EMBL" id="CAJOBZ010000005">
    <property type="protein sequence ID" value="CAF4789075.1"/>
    <property type="molecule type" value="Genomic_DNA"/>
</dbReference>
<gene>
    <name evidence="1" type="ORF">PMACD_LOCUS2780</name>
</gene>
<dbReference type="Proteomes" id="UP000663880">
    <property type="component" value="Unassembled WGS sequence"/>
</dbReference>
<evidence type="ECO:0000313" key="1">
    <source>
        <dbReference type="EMBL" id="CAF4789075.1"/>
    </source>
</evidence>
<reference evidence="1" key="1">
    <citation type="submission" date="2021-02" db="EMBL/GenBank/DDBJ databases">
        <authorList>
            <person name="Steward A R."/>
        </authorList>
    </citation>
    <scope>NUCLEOTIDE SEQUENCE</scope>
</reference>
<name>A0A821NIV4_9NEOP</name>
<keyword evidence="2" id="KW-1185">Reference proteome</keyword>
<proteinExistence type="predicted"/>
<dbReference type="AlphaFoldDB" id="A0A821NIV4"/>
<accession>A0A821NIV4</accession>
<protein>
    <submittedName>
        <fullName evidence="1">Uncharacterized protein</fullName>
    </submittedName>
</protein>
<dbReference type="OrthoDB" id="10550068at2759"/>
<organism evidence="1 2">
    <name type="scientific">Pieris macdunnoughi</name>
    <dbReference type="NCBI Taxonomy" id="345717"/>
    <lineage>
        <taxon>Eukaryota</taxon>
        <taxon>Metazoa</taxon>
        <taxon>Ecdysozoa</taxon>
        <taxon>Arthropoda</taxon>
        <taxon>Hexapoda</taxon>
        <taxon>Insecta</taxon>
        <taxon>Pterygota</taxon>
        <taxon>Neoptera</taxon>
        <taxon>Endopterygota</taxon>
        <taxon>Lepidoptera</taxon>
        <taxon>Glossata</taxon>
        <taxon>Ditrysia</taxon>
        <taxon>Papilionoidea</taxon>
        <taxon>Pieridae</taxon>
        <taxon>Pierinae</taxon>
        <taxon>Pieris</taxon>
    </lineage>
</organism>